<dbReference type="AlphaFoldDB" id="A0A448ZXY6"/>
<protein>
    <submittedName>
        <fullName evidence="1">Uncharacterized protein</fullName>
    </submittedName>
</protein>
<name>A0A448ZXY6_METSV</name>
<keyword evidence="1" id="KW-0614">Plasmid</keyword>
<organism evidence="1">
    <name type="scientific">Metamycoplasma salivarium</name>
    <name type="common">Mycoplasma salivarium</name>
    <dbReference type="NCBI Taxonomy" id="2124"/>
    <lineage>
        <taxon>Bacteria</taxon>
        <taxon>Bacillati</taxon>
        <taxon>Mycoplasmatota</taxon>
        <taxon>Mycoplasmoidales</taxon>
        <taxon>Metamycoplasmataceae</taxon>
        <taxon>Metamycoplasma</taxon>
    </lineage>
</organism>
<dbReference type="EMBL" id="LR214939">
    <property type="protein sequence ID" value="VEU56112.1"/>
    <property type="molecule type" value="Genomic_DNA"/>
</dbReference>
<accession>A0A448ZXY6</accession>
<reference evidence="1" key="1">
    <citation type="submission" date="2019-01" db="EMBL/GenBank/DDBJ databases">
        <authorList>
            <consortium name="Pathogen Informatics"/>
        </authorList>
    </citation>
    <scope>NUCLEOTIDE SEQUENCE [LARGE SCALE GENOMIC DNA]</scope>
    <source>
        <strain evidence="1">NCTC10113</strain>
    </source>
</reference>
<dbReference type="RefSeq" id="WP_024543985.1">
    <property type="nucleotide sequence ID" value="NZ_BPLV01000001.1"/>
</dbReference>
<dbReference type="NCBIfam" id="NF045960">
    <property type="entry name" value="MHO_1580_fam"/>
    <property type="match status" value="1"/>
</dbReference>
<sequence>MFLTLTNPNLLESEQIKTLTQSVNAKYITHKHNKKGQYFFDYGNSNIAKEPLLLKISKDETDGSAILDIEIPHGQYYSNNVTNKMILNQKEFPLNKFLINYNKNESKMHYHITHDGFNNKIYFEDIKSISFWQLCRFTRASFGTIAFSIINPSIQTKVENQNNASNKFKFKYVYEIDYKITVDSLRAGSLAEDRNSNVSFLEVNVDIFSPTNLKATNTFAKIAYQTYKYHDNKPTNLLEKVRDLFKFRKLQLIDGKFHEFNLEEEILKESSNKWVVNYNANKKFNYDVKTKEWKENDKGNLGFHISPTFFGNLKINYTLLDKLDAKNGKEKLIETNKIINKPLLDYDNGLINLTIKIDEKTNWKEIEENKNLLWKQINI</sequence>
<geneLocation type="plasmid" evidence="1">
    <name>2</name>
</geneLocation>
<evidence type="ECO:0000313" key="1">
    <source>
        <dbReference type="EMBL" id="VEU56112.1"/>
    </source>
</evidence>
<proteinExistence type="predicted"/>
<gene>
    <name evidence="1" type="ORF">NCTC10113_00995</name>
</gene>